<dbReference type="PANTHER" id="PTHR46564">
    <property type="entry name" value="TRANSPOSASE"/>
    <property type="match status" value="1"/>
</dbReference>
<keyword evidence="3" id="KW-1185">Reference proteome</keyword>
<dbReference type="HOGENOM" id="CLU_056788_1_0_1"/>
<dbReference type="InterPro" id="IPR036397">
    <property type="entry name" value="RNaseH_sf"/>
</dbReference>
<organism evidence="2 3">
    <name type="scientific">Rhizophagus irregularis (strain DAOM 197198w)</name>
    <name type="common">Glomus intraradices</name>
    <dbReference type="NCBI Taxonomy" id="1432141"/>
    <lineage>
        <taxon>Eukaryota</taxon>
        <taxon>Fungi</taxon>
        <taxon>Fungi incertae sedis</taxon>
        <taxon>Mucoromycota</taxon>
        <taxon>Glomeromycotina</taxon>
        <taxon>Glomeromycetes</taxon>
        <taxon>Glomerales</taxon>
        <taxon>Glomeraceae</taxon>
        <taxon>Rhizophagus</taxon>
    </lineage>
</organism>
<dbReference type="EMBL" id="JEMT01017675">
    <property type="protein sequence ID" value="EXX67584.1"/>
    <property type="molecule type" value="Genomic_DNA"/>
</dbReference>
<gene>
    <name evidence="2" type="ORF">RirG_113050</name>
</gene>
<name>A0A015KJ20_RHIIW</name>
<proteinExistence type="predicted"/>
<dbReference type="SUPFAM" id="SSF46689">
    <property type="entry name" value="Homeodomain-like"/>
    <property type="match status" value="1"/>
</dbReference>
<sequence>MGKSLSNDIKWHVIYHQLDGFSAKETALRLYIGCVNHPFKGYQGRRRIFNPDDFNILSTLVKDKKDWYLDELASKMERLTGKLVSIPTLWRALNHLGITRKKEVNKDERSLSRAYGYCLKNMRVEKHVVFVRGKRYTILPVLTLDGFIAADIMKGSCNKKRFQTFILTQVLPQMNEYPNKNSVIVMDNAKIHHDEKLVESIEQMGCKVLYLPPYSPDYNPIEMAFSGVKS</sequence>
<dbReference type="InterPro" id="IPR038717">
    <property type="entry name" value="Tc1-like_DDE_dom"/>
</dbReference>
<comment type="caution">
    <text evidence="2">The sequence shown here is derived from an EMBL/GenBank/DDBJ whole genome shotgun (WGS) entry which is preliminary data.</text>
</comment>
<evidence type="ECO:0000313" key="2">
    <source>
        <dbReference type="EMBL" id="EXX67584.1"/>
    </source>
</evidence>
<evidence type="ECO:0000313" key="3">
    <source>
        <dbReference type="Proteomes" id="UP000022910"/>
    </source>
</evidence>
<dbReference type="Gene3D" id="3.30.420.10">
    <property type="entry name" value="Ribonuclease H-like superfamily/Ribonuclease H"/>
    <property type="match status" value="1"/>
</dbReference>
<dbReference type="Pfam" id="PF13358">
    <property type="entry name" value="DDE_3"/>
    <property type="match status" value="1"/>
</dbReference>
<dbReference type="OMA" id="NDIKWHV"/>
<accession>A0A015KJ20</accession>
<dbReference type="GO" id="GO:0003676">
    <property type="term" value="F:nucleic acid binding"/>
    <property type="evidence" value="ECO:0007669"/>
    <property type="project" value="InterPro"/>
</dbReference>
<evidence type="ECO:0000259" key="1">
    <source>
        <dbReference type="Pfam" id="PF13358"/>
    </source>
</evidence>
<feature type="domain" description="Tc1-like transposase DDE" evidence="1">
    <location>
        <begin position="104"/>
        <end position="229"/>
    </location>
</feature>
<reference evidence="2 3" key="1">
    <citation type="submission" date="2014-02" db="EMBL/GenBank/DDBJ databases">
        <title>Single nucleus genome sequencing reveals high similarity among nuclei of an endomycorrhizal fungus.</title>
        <authorList>
            <person name="Lin K."/>
            <person name="Geurts R."/>
            <person name="Zhang Z."/>
            <person name="Limpens E."/>
            <person name="Saunders D.G."/>
            <person name="Mu D."/>
            <person name="Pang E."/>
            <person name="Cao H."/>
            <person name="Cha H."/>
            <person name="Lin T."/>
            <person name="Zhou Q."/>
            <person name="Shang Y."/>
            <person name="Li Y."/>
            <person name="Ivanov S."/>
            <person name="Sharma T."/>
            <person name="Velzen R.V."/>
            <person name="Ruijter N.D."/>
            <person name="Aanen D.K."/>
            <person name="Win J."/>
            <person name="Kamoun S."/>
            <person name="Bisseling T."/>
            <person name="Huang S."/>
        </authorList>
    </citation>
    <scope>NUCLEOTIDE SEQUENCE [LARGE SCALE GENOMIC DNA]</scope>
    <source>
        <strain evidence="3">DAOM197198w</strain>
    </source>
</reference>
<dbReference type="STRING" id="1432141.A0A015KJ20"/>
<dbReference type="AlphaFoldDB" id="A0A015KJ20"/>
<dbReference type="Proteomes" id="UP000022910">
    <property type="component" value="Unassembled WGS sequence"/>
</dbReference>
<dbReference type="PANTHER" id="PTHR46564:SF1">
    <property type="entry name" value="TRANSPOSASE"/>
    <property type="match status" value="1"/>
</dbReference>
<dbReference type="InterPro" id="IPR009057">
    <property type="entry name" value="Homeodomain-like_sf"/>
</dbReference>
<protein>
    <recommendedName>
        <fullName evidence="1">Tc1-like transposase DDE domain-containing protein</fullName>
    </recommendedName>
</protein>